<dbReference type="GO" id="GO:0022857">
    <property type="term" value="F:transmembrane transporter activity"/>
    <property type="evidence" value="ECO:0007669"/>
    <property type="project" value="UniProtKB-UniRule"/>
</dbReference>
<feature type="transmembrane region" description="Helical" evidence="7">
    <location>
        <begin position="61"/>
        <end position="82"/>
    </location>
</feature>
<comment type="similarity">
    <text evidence="7">Belongs to the TRAP transporter small permease family.</text>
</comment>
<evidence type="ECO:0000256" key="5">
    <source>
        <dbReference type="ARBA" id="ARBA00022989"/>
    </source>
</evidence>
<dbReference type="Pfam" id="PF04290">
    <property type="entry name" value="DctQ"/>
    <property type="match status" value="1"/>
</dbReference>
<comment type="subcellular location">
    <subcellularLocation>
        <location evidence="7">Cell inner membrane</location>
        <topology evidence="7">Multi-pass membrane protein</topology>
    </subcellularLocation>
    <subcellularLocation>
        <location evidence="1">Cell membrane</location>
        <topology evidence="1">Multi-pass membrane protein</topology>
    </subcellularLocation>
</comment>
<gene>
    <name evidence="9" type="ORF">GCM10017083_24430</name>
</gene>
<dbReference type="InterPro" id="IPR055348">
    <property type="entry name" value="DctQ"/>
</dbReference>
<keyword evidence="2 7" id="KW-0813">Transport</keyword>
<protein>
    <recommendedName>
        <fullName evidence="7">TRAP transporter small permease protein</fullName>
    </recommendedName>
</protein>
<evidence type="ECO:0000256" key="4">
    <source>
        <dbReference type="ARBA" id="ARBA00022692"/>
    </source>
</evidence>
<comment type="caution">
    <text evidence="9">The sequence shown here is derived from an EMBL/GenBank/DDBJ whole genome shotgun (WGS) entry which is preliminary data.</text>
</comment>
<evidence type="ECO:0000256" key="7">
    <source>
        <dbReference type="RuleBase" id="RU369079"/>
    </source>
</evidence>
<keyword evidence="7" id="KW-0997">Cell inner membrane</keyword>
<feature type="transmembrane region" description="Helical" evidence="7">
    <location>
        <begin position="138"/>
        <end position="161"/>
    </location>
</feature>
<dbReference type="RefSeq" id="WP_189989847.1">
    <property type="nucleotide sequence ID" value="NZ_BMZS01000005.1"/>
</dbReference>
<evidence type="ECO:0000259" key="8">
    <source>
        <dbReference type="Pfam" id="PF04290"/>
    </source>
</evidence>
<dbReference type="Proteomes" id="UP000630353">
    <property type="component" value="Unassembled WGS sequence"/>
</dbReference>
<evidence type="ECO:0000256" key="1">
    <source>
        <dbReference type="ARBA" id="ARBA00004651"/>
    </source>
</evidence>
<feature type="domain" description="Tripartite ATP-independent periplasmic transporters DctQ component" evidence="8">
    <location>
        <begin position="36"/>
        <end position="165"/>
    </location>
</feature>
<evidence type="ECO:0000313" key="10">
    <source>
        <dbReference type="Proteomes" id="UP000630353"/>
    </source>
</evidence>
<dbReference type="AlphaFoldDB" id="A0A918XSW4"/>
<feature type="transmembrane region" description="Helical" evidence="7">
    <location>
        <begin position="94"/>
        <end position="118"/>
    </location>
</feature>
<keyword evidence="6 7" id="KW-0472">Membrane</keyword>
<accession>A0A918XSW4</accession>
<evidence type="ECO:0000256" key="3">
    <source>
        <dbReference type="ARBA" id="ARBA00022475"/>
    </source>
</evidence>
<dbReference type="GO" id="GO:0005886">
    <property type="term" value="C:plasma membrane"/>
    <property type="evidence" value="ECO:0007669"/>
    <property type="project" value="UniProtKB-SubCell"/>
</dbReference>
<sequence>MTLGSGRGVRAGPIGLARNVIKVWALMGGVSLVAVVAINVISVVGAVVWKPFPGDFEMTEVGVAVAAFAFLPYCQLTGANVTADIFTAGASPRWIAGFTLLGSVIALGFSLILLRQMYLGMVDQKAFEYTTAILQFPHWIAFVPILVSLALLAVAAAITLVENAQTMAKA</sequence>
<reference evidence="9" key="2">
    <citation type="submission" date="2020-09" db="EMBL/GenBank/DDBJ databases">
        <authorList>
            <person name="Sun Q."/>
            <person name="Kim S."/>
        </authorList>
    </citation>
    <scope>NUCLEOTIDE SEQUENCE</scope>
    <source>
        <strain evidence="9">KCTC 42651</strain>
    </source>
</reference>
<organism evidence="9 10">
    <name type="scientific">Thalassobaculum fulvum</name>
    <dbReference type="NCBI Taxonomy" id="1633335"/>
    <lineage>
        <taxon>Bacteria</taxon>
        <taxon>Pseudomonadati</taxon>
        <taxon>Pseudomonadota</taxon>
        <taxon>Alphaproteobacteria</taxon>
        <taxon>Rhodospirillales</taxon>
        <taxon>Thalassobaculaceae</taxon>
        <taxon>Thalassobaculum</taxon>
    </lineage>
</organism>
<keyword evidence="10" id="KW-1185">Reference proteome</keyword>
<name>A0A918XSW4_9PROT</name>
<proteinExistence type="inferred from homology"/>
<dbReference type="EMBL" id="BMZS01000005">
    <property type="protein sequence ID" value="GHD50761.1"/>
    <property type="molecule type" value="Genomic_DNA"/>
</dbReference>
<reference evidence="9" key="1">
    <citation type="journal article" date="2014" name="Int. J. Syst. Evol. Microbiol.">
        <title>Complete genome sequence of Corynebacterium casei LMG S-19264T (=DSM 44701T), isolated from a smear-ripened cheese.</title>
        <authorList>
            <consortium name="US DOE Joint Genome Institute (JGI-PGF)"/>
            <person name="Walter F."/>
            <person name="Albersmeier A."/>
            <person name="Kalinowski J."/>
            <person name="Ruckert C."/>
        </authorList>
    </citation>
    <scope>NUCLEOTIDE SEQUENCE</scope>
    <source>
        <strain evidence="9">KCTC 42651</strain>
    </source>
</reference>
<comment type="subunit">
    <text evidence="7">The complex comprises the extracytoplasmic solute receptor protein and the two transmembrane proteins.</text>
</comment>
<keyword evidence="3" id="KW-1003">Cell membrane</keyword>
<comment type="function">
    <text evidence="7">Part of the tripartite ATP-independent periplasmic (TRAP) transport system.</text>
</comment>
<feature type="transmembrane region" description="Helical" evidence="7">
    <location>
        <begin position="21"/>
        <end position="49"/>
    </location>
</feature>
<evidence type="ECO:0000256" key="2">
    <source>
        <dbReference type="ARBA" id="ARBA00022448"/>
    </source>
</evidence>
<keyword evidence="4 7" id="KW-0812">Transmembrane</keyword>
<keyword evidence="5 7" id="KW-1133">Transmembrane helix</keyword>
<evidence type="ECO:0000256" key="6">
    <source>
        <dbReference type="ARBA" id="ARBA00023136"/>
    </source>
</evidence>
<evidence type="ECO:0000313" key="9">
    <source>
        <dbReference type="EMBL" id="GHD50761.1"/>
    </source>
</evidence>